<feature type="signal peptide" evidence="1">
    <location>
        <begin position="1"/>
        <end position="22"/>
    </location>
</feature>
<dbReference type="AlphaFoldDB" id="A0A507AWG5"/>
<dbReference type="RefSeq" id="XP_030991050.1">
    <property type="nucleotide sequence ID" value="XM_031144342.1"/>
</dbReference>
<evidence type="ECO:0000256" key="1">
    <source>
        <dbReference type="SAM" id="SignalP"/>
    </source>
</evidence>
<proteinExistence type="predicted"/>
<evidence type="ECO:0000313" key="2">
    <source>
        <dbReference type="EMBL" id="TPX09339.1"/>
    </source>
</evidence>
<evidence type="ECO:0000313" key="3">
    <source>
        <dbReference type="Proteomes" id="UP000319257"/>
    </source>
</evidence>
<gene>
    <name evidence="2" type="ORF">E0L32_009383</name>
</gene>
<reference evidence="2 3" key="1">
    <citation type="submission" date="2019-06" db="EMBL/GenBank/DDBJ databases">
        <title>Draft genome sequence of the filamentous fungus Phialemoniopsis curvata isolated from diesel fuel.</title>
        <authorList>
            <person name="Varaljay V.A."/>
            <person name="Lyon W.J."/>
            <person name="Crouch A.L."/>
            <person name="Drake C.E."/>
            <person name="Hollomon J.M."/>
            <person name="Nadeau L.J."/>
            <person name="Nunn H.S."/>
            <person name="Stevenson B.S."/>
            <person name="Bojanowski C.L."/>
            <person name="Crookes-Goodson W.J."/>
        </authorList>
    </citation>
    <scope>NUCLEOTIDE SEQUENCE [LARGE SCALE GENOMIC DNA]</scope>
    <source>
        <strain evidence="2 3">D216</strain>
    </source>
</reference>
<keyword evidence="1" id="KW-0732">Signal</keyword>
<dbReference type="GeneID" id="41976830"/>
<dbReference type="EMBL" id="SKBQ01000068">
    <property type="protein sequence ID" value="TPX09339.1"/>
    <property type="molecule type" value="Genomic_DNA"/>
</dbReference>
<name>A0A507AWG5_9PEZI</name>
<dbReference type="OrthoDB" id="5226619at2759"/>
<protein>
    <submittedName>
        <fullName evidence="2">Uncharacterized protein</fullName>
    </submittedName>
</protein>
<dbReference type="Proteomes" id="UP000319257">
    <property type="component" value="Unassembled WGS sequence"/>
</dbReference>
<dbReference type="InParanoid" id="A0A507AWG5"/>
<feature type="chain" id="PRO_5021435274" evidence="1">
    <location>
        <begin position="23"/>
        <end position="207"/>
    </location>
</feature>
<keyword evidence="3" id="KW-1185">Reference proteome</keyword>
<comment type="caution">
    <text evidence="2">The sequence shown here is derived from an EMBL/GenBank/DDBJ whole genome shotgun (WGS) entry which is preliminary data.</text>
</comment>
<organism evidence="2 3">
    <name type="scientific">Thyridium curvatum</name>
    <dbReference type="NCBI Taxonomy" id="1093900"/>
    <lineage>
        <taxon>Eukaryota</taxon>
        <taxon>Fungi</taxon>
        <taxon>Dikarya</taxon>
        <taxon>Ascomycota</taxon>
        <taxon>Pezizomycotina</taxon>
        <taxon>Sordariomycetes</taxon>
        <taxon>Sordariomycetidae</taxon>
        <taxon>Thyridiales</taxon>
        <taxon>Thyridiaceae</taxon>
        <taxon>Thyridium</taxon>
    </lineage>
</organism>
<accession>A0A507AWG5</accession>
<sequence length="207" mass="22434">MHLPSLPVALAALCLMATTTSAVKLVPWQVRSLGTYSPSGRPGSTPFSSLSFTILDNNTVDTGPVLSKQPSEIKCRMEWSSRAQSDDEPPPPKDWFYGVVNDNCTAVDNGRWTFRLLKAGESECAGKRPSATTCFDLEVTQAVRATAGRDEGDYEAVLVGRAHFETGVNMVGMCAGSGFCNWALADDAKPFYVEQEFTNCRGFCGED</sequence>